<reference evidence="2" key="1">
    <citation type="submission" date="2020-12" db="UniProtKB">
        <authorList>
            <consortium name="WormBaseParasite"/>
        </authorList>
    </citation>
    <scope>IDENTIFICATION</scope>
    <source>
        <strain evidence="2">MHco3</strain>
    </source>
</reference>
<dbReference type="WBParaSite" id="HCON_00110760-00001">
    <property type="protein sequence ID" value="HCON_00110760-00001"/>
    <property type="gene ID" value="HCON_00110760"/>
</dbReference>
<keyword evidence="1" id="KW-1185">Reference proteome</keyword>
<evidence type="ECO:0000313" key="2">
    <source>
        <dbReference type="WBParaSite" id="HCON_00110760-00001"/>
    </source>
</evidence>
<protein>
    <submittedName>
        <fullName evidence="2">WASH-7_N domain-containing protein</fullName>
    </submittedName>
</protein>
<accession>A0A7I4YL39</accession>
<dbReference type="AlphaFoldDB" id="A0A7I4YL39"/>
<organism evidence="1 2">
    <name type="scientific">Haemonchus contortus</name>
    <name type="common">Barber pole worm</name>
    <dbReference type="NCBI Taxonomy" id="6289"/>
    <lineage>
        <taxon>Eukaryota</taxon>
        <taxon>Metazoa</taxon>
        <taxon>Ecdysozoa</taxon>
        <taxon>Nematoda</taxon>
        <taxon>Chromadorea</taxon>
        <taxon>Rhabditida</taxon>
        <taxon>Rhabditina</taxon>
        <taxon>Rhabditomorpha</taxon>
        <taxon>Strongyloidea</taxon>
        <taxon>Trichostrongylidae</taxon>
        <taxon>Haemonchus</taxon>
    </lineage>
</organism>
<dbReference type="OMA" id="WRSERCV"/>
<evidence type="ECO:0000313" key="1">
    <source>
        <dbReference type="Proteomes" id="UP000025227"/>
    </source>
</evidence>
<name>A0A7I4YL39_HAECO</name>
<dbReference type="OrthoDB" id="10373859at2759"/>
<sequence length="111" mass="12652">MDVVGVAIHIEPLVDAHKDVKDQLNMFAASFIARIDAVADLLNHQSEMVNNKLDTLHERTRPRSSCVFCTFEDNKDHHPTVWCYRLVDPVSRAVQASNFRLCDRCFQSPSP</sequence>
<proteinExistence type="predicted"/>
<dbReference type="Proteomes" id="UP000025227">
    <property type="component" value="Unplaced"/>
</dbReference>